<dbReference type="Proteomes" id="UP001058860">
    <property type="component" value="Chromosome"/>
</dbReference>
<protein>
    <recommendedName>
        <fullName evidence="4">NADH dehydrogenase subunit 6</fullName>
    </recommendedName>
</protein>
<reference evidence="3" key="1">
    <citation type="submission" date="2021-11" db="EMBL/GenBank/DDBJ databases">
        <title>Cultivation dependent microbiological survey of springs from the worlds oldest radium mine currently devoted to the extraction of radon-saturated water.</title>
        <authorList>
            <person name="Kapinusova G."/>
            <person name="Smrhova T."/>
            <person name="Strejcek M."/>
            <person name="Suman J."/>
            <person name="Jani K."/>
            <person name="Pajer P."/>
            <person name="Uhlik O."/>
        </authorList>
    </citation>
    <scope>NUCLEOTIDE SEQUENCE [LARGE SCALE GENOMIC DNA]</scope>
    <source>
        <strain evidence="3">J379</strain>
    </source>
</reference>
<keyword evidence="1" id="KW-1133">Transmembrane helix</keyword>
<organism evidence="2 3">
    <name type="scientific">Svornostia abyssi</name>
    <dbReference type="NCBI Taxonomy" id="2898438"/>
    <lineage>
        <taxon>Bacteria</taxon>
        <taxon>Bacillati</taxon>
        <taxon>Actinomycetota</taxon>
        <taxon>Thermoleophilia</taxon>
        <taxon>Solirubrobacterales</taxon>
        <taxon>Baekduiaceae</taxon>
        <taxon>Svornostia</taxon>
    </lineage>
</organism>
<evidence type="ECO:0000256" key="1">
    <source>
        <dbReference type="SAM" id="Phobius"/>
    </source>
</evidence>
<gene>
    <name evidence="2" type="ORF">LRS13_22585</name>
</gene>
<dbReference type="EMBL" id="CP088295">
    <property type="protein sequence ID" value="UUY03423.1"/>
    <property type="molecule type" value="Genomic_DNA"/>
</dbReference>
<proteinExistence type="predicted"/>
<keyword evidence="3" id="KW-1185">Reference proteome</keyword>
<keyword evidence="1" id="KW-0472">Membrane</keyword>
<evidence type="ECO:0008006" key="4">
    <source>
        <dbReference type="Google" id="ProtNLM"/>
    </source>
</evidence>
<sequence length="156" mass="16424">MSTVLSIGMIVALLAGAYAAWAWRAKGQRWPLVIWAGLATLFTLGALAAEQGADDAVGVLILLGWLVVLGRVVLYAWLGEPVSDLGCAWRIVAGLGSVIALPITFFVLLGAQFCEEDCDGIHIAGGFGAVIFLAALLTLAGMLIEGVVRLLRWMVS</sequence>
<evidence type="ECO:0000313" key="2">
    <source>
        <dbReference type="EMBL" id="UUY03423.1"/>
    </source>
</evidence>
<keyword evidence="1" id="KW-0812">Transmembrane</keyword>
<feature type="transmembrane region" description="Helical" evidence="1">
    <location>
        <begin position="56"/>
        <end position="77"/>
    </location>
</feature>
<feature type="transmembrane region" description="Helical" evidence="1">
    <location>
        <begin position="123"/>
        <end position="144"/>
    </location>
</feature>
<evidence type="ECO:0000313" key="3">
    <source>
        <dbReference type="Proteomes" id="UP001058860"/>
    </source>
</evidence>
<feature type="transmembrane region" description="Helical" evidence="1">
    <location>
        <begin position="29"/>
        <end position="49"/>
    </location>
</feature>
<dbReference type="RefSeq" id="WP_353863929.1">
    <property type="nucleotide sequence ID" value="NZ_CP088295.1"/>
</dbReference>
<name>A0ABY5PFK4_9ACTN</name>
<feature type="transmembrane region" description="Helical" evidence="1">
    <location>
        <begin position="89"/>
        <end position="111"/>
    </location>
</feature>
<accession>A0ABY5PFK4</accession>